<dbReference type="InterPro" id="IPR038553">
    <property type="entry name" value="T4-gp15_tss_sf"/>
</dbReference>
<proteinExistence type="predicted"/>
<dbReference type="Proteomes" id="UP000185323">
    <property type="component" value="Segment"/>
</dbReference>
<evidence type="ECO:0000256" key="1">
    <source>
        <dbReference type="SAM" id="MobiDB-lite"/>
    </source>
</evidence>
<accession>A0A0E3F0L4</accession>
<name>A0A0E3F0L4_9CAUD</name>
<keyword evidence="3" id="KW-1185">Reference proteome</keyword>
<evidence type="ECO:0000313" key="2">
    <source>
        <dbReference type="EMBL" id="AIX20012.1"/>
    </source>
</evidence>
<dbReference type="KEGG" id="vg:24171977"/>
<feature type="region of interest" description="Disordered" evidence="1">
    <location>
        <begin position="212"/>
        <end position="240"/>
    </location>
</feature>
<evidence type="ECO:0000313" key="3">
    <source>
        <dbReference type="Proteomes" id="UP000185323"/>
    </source>
</evidence>
<dbReference type="Gene3D" id="3.30.2000.40">
    <property type="entry name" value="Myoviridae tail sheath stabiliser"/>
    <property type="match status" value="1"/>
</dbReference>
<dbReference type="InterPro" id="IPR031997">
    <property type="entry name" value="T4-gp15_tss"/>
</dbReference>
<sequence length="266" mass="30277">MGEYFYHEIIKRTVVGFGNLFNGLTIQKVDKKQNVINVMKVPLAYGPTQKFLAKITQQGELNQPTEITLPRMSFEMNSLAYDGSRKTAPTQMFKTLDNGETLKKVYLPVPYNIGFELNIMTKLNEDALQLVEQILPYFQPSFNITVDLVDQIGEKRDIPVVLDSINFTDDYEGDFTGRRILIYTLSFTAKSYMFGPVSESGDGLIRKVQVDYHTSTERDSPREVRYTATPDPVDAEPTDDFGFSEETVVYFDSKVYSPTQGEDYTP</sequence>
<feature type="compositionally biased region" description="Basic and acidic residues" evidence="1">
    <location>
        <begin position="212"/>
        <end position="225"/>
    </location>
</feature>
<reference evidence="2 3" key="1">
    <citation type="submission" date="2013-12" db="EMBL/GenBank/DDBJ databases">
        <title>Ecological redundancy of diverse viral populations within a natural community.</title>
        <authorList>
            <person name="Gregory A.C."/>
            <person name="LaButti K."/>
            <person name="Copeland A."/>
            <person name="Woyke T."/>
            <person name="Sullivan M.B."/>
        </authorList>
    </citation>
    <scope>NUCLEOTIDE SEQUENCE [LARGE SCALE GENOMIC DNA]</scope>
    <source>
        <strain evidence="2">Syn7803C7</strain>
    </source>
</reference>
<protein>
    <submittedName>
        <fullName evidence="2">Proximal tail sheath protein</fullName>
    </submittedName>
</protein>
<organism evidence="2 3">
    <name type="scientific">Synechococcus phage ACG-2014f_Syn7803C7</name>
    <dbReference type="NCBI Taxonomy" id="2790345"/>
    <lineage>
        <taxon>Viruses</taxon>
        <taxon>Duplodnaviria</taxon>
        <taxon>Heunggongvirae</taxon>
        <taxon>Uroviricota</taxon>
        <taxon>Caudoviricetes</taxon>
        <taxon>Pantevenvirales</taxon>
        <taxon>Kyanoviridae</taxon>
        <taxon>Atlauavirus</taxon>
        <taxon>Atlauavirus acg2014f</taxon>
    </lineage>
</organism>
<dbReference type="EMBL" id="KJ019052">
    <property type="protein sequence ID" value="AIX20012.1"/>
    <property type="molecule type" value="Genomic_DNA"/>
</dbReference>
<dbReference type="Pfam" id="PF16724">
    <property type="entry name" value="T4-gp15_tss"/>
    <property type="match status" value="1"/>
</dbReference>
<gene>
    <name evidence="2" type="ORF">Syn7803C7_121</name>
</gene>